<proteinExistence type="predicted"/>
<evidence type="ECO:0000313" key="3">
    <source>
        <dbReference type="Proteomes" id="UP000652761"/>
    </source>
</evidence>
<dbReference type="Proteomes" id="UP000652761">
    <property type="component" value="Unassembled WGS sequence"/>
</dbReference>
<reference evidence="2" key="1">
    <citation type="submission" date="2017-07" db="EMBL/GenBank/DDBJ databases">
        <title>Taro Niue Genome Assembly and Annotation.</title>
        <authorList>
            <person name="Atibalentja N."/>
            <person name="Keating K."/>
            <person name="Fields C.J."/>
        </authorList>
    </citation>
    <scope>NUCLEOTIDE SEQUENCE</scope>
    <source>
        <strain evidence="2">Niue_2</strain>
        <tissue evidence="2">Leaf</tissue>
    </source>
</reference>
<sequence>MITAASSLDDDDGDRGSGRRPAWTMTMVAEGVLARAWMITAASGLHDDEGAVHVGLRRRQGCGRRRAWATTRAQSASGLDDDEGAGAVGVGLRRRRGHGRCQGLGRARARSASGAWSCRRRYPPNPYISQAFYFPRKGNVSQVMTLCTTTGLDWSDERPEVIAMECP</sequence>
<accession>A0A843UED8</accession>
<keyword evidence="3" id="KW-1185">Reference proteome</keyword>
<name>A0A843UED8_COLES</name>
<feature type="region of interest" description="Disordered" evidence="1">
    <location>
        <begin position="1"/>
        <end position="22"/>
    </location>
</feature>
<dbReference type="EMBL" id="NMUH01000500">
    <property type="protein sequence ID" value="MQL80294.1"/>
    <property type="molecule type" value="Genomic_DNA"/>
</dbReference>
<protein>
    <submittedName>
        <fullName evidence="2">Uncharacterized protein</fullName>
    </submittedName>
</protein>
<comment type="caution">
    <text evidence="2">The sequence shown here is derived from an EMBL/GenBank/DDBJ whole genome shotgun (WGS) entry which is preliminary data.</text>
</comment>
<organism evidence="2 3">
    <name type="scientific">Colocasia esculenta</name>
    <name type="common">Wild taro</name>
    <name type="synonym">Arum esculentum</name>
    <dbReference type="NCBI Taxonomy" id="4460"/>
    <lineage>
        <taxon>Eukaryota</taxon>
        <taxon>Viridiplantae</taxon>
        <taxon>Streptophyta</taxon>
        <taxon>Embryophyta</taxon>
        <taxon>Tracheophyta</taxon>
        <taxon>Spermatophyta</taxon>
        <taxon>Magnoliopsida</taxon>
        <taxon>Liliopsida</taxon>
        <taxon>Araceae</taxon>
        <taxon>Aroideae</taxon>
        <taxon>Colocasieae</taxon>
        <taxon>Colocasia</taxon>
    </lineage>
</organism>
<gene>
    <name evidence="2" type="ORF">Taro_012743</name>
</gene>
<evidence type="ECO:0000313" key="2">
    <source>
        <dbReference type="EMBL" id="MQL80294.1"/>
    </source>
</evidence>
<dbReference type="AlphaFoldDB" id="A0A843UED8"/>
<evidence type="ECO:0000256" key="1">
    <source>
        <dbReference type="SAM" id="MobiDB-lite"/>
    </source>
</evidence>